<dbReference type="GO" id="GO:0046872">
    <property type="term" value="F:metal ion binding"/>
    <property type="evidence" value="ECO:0007669"/>
    <property type="project" value="UniProtKB-KW"/>
</dbReference>
<dbReference type="GO" id="GO:0005524">
    <property type="term" value="F:ATP binding"/>
    <property type="evidence" value="ECO:0007669"/>
    <property type="project" value="UniProtKB-KW"/>
</dbReference>
<dbReference type="InterPro" id="IPR003846">
    <property type="entry name" value="SelO"/>
</dbReference>
<proteinExistence type="inferred from homology"/>
<dbReference type="PANTHER" id="PTHR32057">
    <property type="entry name" value="PROTEIN ADENYLYLTRANSFERASE SELO, MITOCHONDRIAL"/>
    <property type="match status" value="1"/>
</dbReference>
<sequence length="594" mass="65759">MTSKPLDLHDSFEDAARRAGAQTWIESLDEDPESSARAPNRTSREVRSGHYVEVEPEALANPRARLASTTCAEAIGFKIARECENLEDGFVKYFSGDVGGARETTMRTWATPYALSIMGQRMTSNCPFGNGNGYGDGRAISVGEMVNPVTGQRYELQLKGGGRTPFCRGADGRAVLRSSIREFLASEAMHALGVDTTRALCLIESVRGTTARRPWYSPTSDEEHAKRKRDPDIMIQEPCAITTRVAPSFMRIGHIDLFSRRATAPRATALQKEQLKKIIRHAAFREFPETIEEHGEDMAKVTRSMLEKSGKKIAKMVAGWIRVGFCQGNFNADNCLVGGRTMDYGPFGFMDKYDPSFAKWTGSGDHFAFMAQPKAGLTNFAVLAVSCAPLLAGGSDEATELVREMEATFENELNDVFRAKLGFAPNEDSVRVARDLFRSENGLEGLMYESQADWTVTWRRLAECAEVADESDDEALLAPLLETCFYGNSMNDERKASWCAFIRRWRDALKASGTSLADAAKRMRSENPKYVLREHLLVDAYTKASDGDFSLAEELFELTQHPYGGEGDDAKYDAKYFVKAPEEALTSGGVAFMS</sequence>
<evidence type="ECO:0000313" key="12">
    <source>
        <dbReference type="Proteomes" id="UP000001568"/>
    </source>
</evidence>
<dbReference type="KEGG" id="olu:OSTLU_42069"/>
<dbReference type="AlphaFoldDB" id="A4SA14"/>
<comment type="cofactor">
    <cofactor evidence="1">
        <name>Mg(2+)</name>
        <dbReference type="ChEBI" id="CHEBI:18420"/>
    </cofactor>
</comment>
<evidence type="ECO:0000256" key="4">
    <source>
        <dbReference type="ARBA" id="ARBA00022695"/>
    </source>
</evidence>
<name>A4SA14_OSTLU</name>
<keyword evidence="5" id="KW-0479">Metal-binding</keyword>
<reference evidence="11 12" key="1">
    <citation type="journal article" date="2007" name="Proc. Natl. Acad. Sci. U.S.A.">
        <title>The tiny eukaryote Ostreococcus provides genomic insights into the paradox of plankton speciation.</title>
        <authorList>
            <person name="Palenik B."/>
            <person name="Grimwood J."/>
            <person name="Aerts A."/>
            <person name="Rouze P."/>
            <person name="Salamov A."/>
            <person name="Putnam N."/>
            <person name="Dupont C."/>
            <person name="Jorgensen R."/>
            <person name="Derelle E."/>
            <person name="Rombauts S."/>
            <person name="Zhou K."/>
            <person name="Otillar R."/>
            <person name="Merchant S.S."/>
            <person name="Podell S."/>
            <person name="Gaasterland T."/>
            <person name="Napoli C."/>
            <person name="Gendler K."/>
            <person name="Manuell A."/>
            <person name="Tai V."/>
            <person name="Vallon O."/>
            <person name="Piganeau G."/>
            <person name="Jancek S."/>
            <person name="Heijde M."/>
            <person name="Jabbari K."/>
            <person name="Bowler C."/>
            <person name="Lohr M."/>
            <person name="Robbens S."/>
            <person name="Werner G."/>
            <person name="Dubchak I."/>
            <person name="Pazour G.J."/>
            <person name="Ren Q."/>
            <person name="Paulsen I."/>
            <person name="Delwiche C."/>
            <person name="Schmutz J."/>
            <person name="Rokhsar D."/>
            <person name="Van de Peer Y."/>
            <person name="Moreau H."/>
            <person name="Grigoriev I.V."/>
        </authorList>
    </citation>
    <scope>NUCLEOTIDE SEQUENCE [LARGE SCALE GENOMIC DNA]</scope>
    <source>
        <strain evidence="11 12">CCE9901</strain>
    </source>
</reference>
<dbReference type="HOGENOM" id="CLU_010245_3_0_1"/>
<dbReference type="PANTHER" id="PTHR32057:SF14">
    <property type="entry name" value="PROTEIN ADENYLYLTRANSFERASE SELO, MITOCHONDRIAL"/>
    <property type="match status" value="1"/>
</dbReference>
<dbReference type="RefSeq" id="XP_001422161.1">
    <property type="nucleotide sequence ID" value="XM_001422124.1"/>
</dbReference>
<keyword evidence="6" id="KW-0547">Nucleotide-binding</keyword>
<organism evidence="11 12">
    <name type="scientific">Ostreococcus lucimarinus (strain CCE9901)</name>
    <dbReference type="NCBI Taxonomy" id="436017"/>
    <lineage>
        <taxon>Eukaryota</taxon>
        <taxon>Viridiplantae</taxon>
        <taxon>Chlorophyta</taxon>
        <taxon>Mamiellophyceae</taxon>
        <taxon>Mamiellales</taxon>
        <taxon>Bathycoccaceae</taxon>
        <taxon>Ostreococcus</taxon>
    </lineage>
</organism>
<accession>A4SA14</accession>
<evidence type="ECO:0000256" key="3">
    <source>
        <dbReference type="ARBA" id="ARBA00022679"/>
    </source>
</evidence>
<protein>
    <recommendedName>
        <fullName evidence="9">Selenoprotein O</fullName>
    </recommendedName>
</protein>
<evidence type="ECO:0000256" key="2">
    <source>
        <dbReference type="ARBA" id="ARBA00009747"/>
    </source>
</evidence>
<gene>
    <name evidence="11" type="ORF">OSTLU_42069</name>
</gene>
<dbReference type="STRING" id="436017.A4SA14"/>
<dbReference type="Proteomes" id="UP000001568">
    <property type="component" value="Chromosome 17"/>
</dbReference>
<keyword evidence="12" id="KW-1185">Reference proteome</keyword>
<evidence type="ECO:0000256" key="6">
    <source>
        <dbReference type="ARBA" id="ARBA00022741"/>
    </source>
</evidence>
<dbReference type="EMBL" id="CP000597">
    <property type="protein sequence ID" value="ABP00478.1"/>
    <property type="molecule type" value="Genomic_DNA"/>
</dbReference>
<feature type="region of interest" description="Disordered" evidence="10">
    <location>
        <begin position="22"/>
        <end position="46"/>
    </location>
</feature>
<evidence type="ECO:0000256" key="7">
    <source>
        <dbReference type="ARBA" id="ARBA00022840"/>
    </source>
</evidence>
<dbReference type="Pfam" id="PF02696">
    <property type="entry name" value="SelO"/>
    <property type="match status" value="1"/>
</dbReference>
<keyword evidence="3" id="KW-0808">Transferase</keyword>
<evidence type="ECO:0000256" key="1">
    <source>
        <dbReference type="ARBA" id="ARBA00001946"/>
    </source>
</evidence>
<dbReference type="OrthoDB" id="10254721at2759"/>
<evidence type="ECO:0000256" key="5">
    <source>
        <dbReference type="ARBA" id="ARBA00022723"/>
    </source>
</evidence>
<evidence type="ECO:0000256" key="9">
    <source>
        <dbReference type="ARBA" id="ARBA00031547"/>
    </source>
</evidence>
<keyword evidence="8" id="KW-0460">Magnesium</keyword>
<dbReference type="GeneID" id="5006325"/>
<dbReference type="OMA" id="LCVTXSS"/>
<dbReference type="GO" id="GO:0070733">
    <property type="term" value="F:AMPylase activity"/>
    <property type="evidence" value="ECO:0007669"/>
    <property type="project" value="TreeGrafter"/>
</dbReference>
<evidence type="ECO:0000256" key="8">
    <source>
        <dbReference type="ARBA" id="ARBA00022842"/>
    </source>
</evidence>
<evidence type="ECO:0000256" key="10">
    <source>
        <dbReference type="SAM" id="MobiDB-lite"/>
    </source>
</evidence>
<dbReference type="GO" id="GO:0005739">
    <property type="term" value="C:mitochondrion"/>
    <property type="evidence" value="ECO:0007669"/>
    <property type="project" value="TreeGrafter"/>
</dbReference>
<keyword evidence="4" id="KW-0548">Nucleotidyltransferase</keyword>
<dbReference type="eggNOG" id="KOG2542">
    <property type="taxonomic scope" value="Eukaryota"/>
</dbReference>
<comment type="similarity">
    <text evidence="2">Belongs to the SELO family.</text>
</comment>
<keyword evidence="7" id="KW-0067">ATP-binding</keyword>
<evidence type="ECO:0000313" key="11">
    <source>
        <dbReference type="EMBL" id="ABP00478.1"/>
    </source>
</evidence>
<dbReference type="Gramene" id="ABP00478">
    <property type="protein sequence ID" value="ABP00478"/>
    <property type="gene ID" value="OSTLU_42069"/>
</dbReference>